<dbReference type="Gene3D" id="2.40.240.20">
    <property type="entry name" value="Hypothetical PUA domain-like, domain 1"/>
    <property type="match status" value="1"/>
</dbReference>
<comment type="catalytic activity">
    <reaction evidence="11 12">
        <text>uridine(1498) in 16S rRNA + S-adenosyl-L-methionine = N(3)-methyluridine(1498) in 16S rRNA + S-adenosyl-L-homocysteine + H(+)</text>
        <dbReference type="Rhea" id="RHEA:42920"/>
        <dbReference type="Rhea" id="RHEA-COMP:10283"/>
        <dbReference type="Rhea" id="RHEA-COMP:10284"/>
        <dbReference type="ChEBI" id="CHEBI:15378"/>
        <dbReference type="ChEBI" id="CHEBI:57856"/>
        <dbReference type="ChEBI" id="CHEBI:59789"/>
        <dbReference type="ChEBI" id="CHEBI:65315"/>
        <dbReference type="ChEBI" id="CHEBI:74502"/>
        <dbReference type="EC" id="2.1.1.193"/>
    </reaction>
</comment>
<dbReference type="PANTHER" id="PTHR30027:SF3">
    <property type="entry name" value="16S RRNA (URACIL(1498)-N(3))-METHYLTRANSFERASE"/>
    <property type="match status" value="1"/>
</dbReference>
<dbReference type="AlphaFoldDB" id="A0A0C2YTV7"/>
<evidence type="ECO:0000259" key="14">
    <source>
        <dbReference type="Pfam" id="PF20260"/>
    </source>
</evidence>
<dbReference type="Pfam" id="PF20260">
    <property type="entry name" value="PUA_4"/>
    <property type="match status" value="1"/>
</dbReference>
<feature type="domain" description="Ribosomal RNA small subunit methyltransferase E methyltransferase" evidence="13">
    <location>
        <begin position="82"/>
        <end position="240"/>
    </location>
</feature>
<dbReference type="GO" id="GO:0070042">
    <property type="term" value="F:rRNA (uridine-N3-)-methyltransferase activity"/>
    <property type="evidence" value="ECO:0007669"/>
    <property type="project" value="TreeGrafter"/>
</dbReference>
<dbReference type="EMBL" id="JXSL01000030">
    <property type="protein sequence ID" value="KIL98115.1"/>
    <property type="molecule type" value="Genomic_DNA"/>
</dbReference>
<keyword evidence="5 12" id="KW-0963">Cytoplasm</keyword>
<evidence type="ECO:0000313" key="16">
    <source>
        <dbReference type="Proteomes" id="UP000031971"/>
    </source>
</evidence>
<evidence type="ECO:0000256" key="3">
    <source>
        <dbReference type="ARBA" id="ARBA00012328"/>
    </source>
</evidence>
<dbReference type="NCBIfam" id="NF008696">
    <property type="entry name" value="PRK11713.3-5"/>
    <property type="match status" value="1"/>
</dbReference>
<evidence type="ECO:0000256" key="11">
    <source>
        <dbReference type="ARBA" id="ARBA00047944"/>
    </source>
</evidence>
<evidence type="ECO:0000256" key="2">
    <source>
        <dbReference type="ARBA" id="ARBA00005528"/>
    </source>
</evidence>
<accession>A0A0C2YTV7</accession>
<comment type="function">
    <text evidence="10 12">Specifically methylates the N3 position of the uracil ring of uridine 1498 (m3U1498) in 16S rRNA. Acts on the fully assembled 30S ribosomal subunit.</text>
</comment>
<comment type="caution">
    <text evidence="15">The sequence shown here is derived from an EMBL/GenBank/DDBJ whole genome shotgun (WGS) entry which is preliminary data.</text>
</comment>
<proteinExistence type="inferred from homology"/>
<evidence type="ECO:0000256" key="6">
    <source>
        <dbReference type="ARBA" id="ARBA00022552"/>
    </source>
</evidence>
<dbReference type="EC" id="2.1.1.193" evidence="3 12"/>
<feature type="domain" description="Ribosomal RNA small subunit methyltransferase E PUA-like" evidence="14">
    <location>
        <begin position="26"/>
        <end position="65"/>
    </location>
</feature>
<dbReference type="SUPFAM" id="SSF88697">
    <property type="entry name" value="PUA domain-like"/>
    <property type="match status" value="1"/>
</dbReference>
<dbReference type="GO" id="GO:0005737">
    <property type="term" value="C:cytoplasm"/>
    <property type="evidence" value="ECO:0007669"/>
    <property type="project" value="UniProtKB-SubCell"/>
</dbReference>
<dbReference type="Proteomes" id="UP000031971">
    <property type="component" value="Unassembled WGS sequence"/>
</dbReference>
<dbReference type="SUPFAM" id="SSF75217">
    <property type="entry name" value="alpha/beta knot"/>
    <property type="match status" value="1"/>
</dbReference>
<dbReference type="Pfam" id="PF04452">
    <property type="entry name" value="Methyltrans_RNA"/>
    <property type="match status" value="1"/>
</dbReference>
<dbReference type="NCBIfam" id="NF008694">
    <property type="entry name" value="PRK11713.3-2"/>
    <property type="match status" value="1"/>
</dbReference>
<comment type="similarity">
    <text evidence="2 12">Belongs to the RNA methyltransferase RsmE family.</text>
</comment>
<dbReference type="InterPro" id="IPR029028">
    <property type="entry name" value="Alpha/beta_knot_MTases"/>
</dbReference>
<evidence type="ECO:0000256" key="10">
    <source>
        <dbReference type="ARBA" id="ARBA00025699"/>
    </source>
</evidence>
<dbReference type="GO" id="GO:0070475">
    <property type="term" value="P:rRNA base methylation"/>
    <property type="evidence" value="ECO:0007669"/>
    <property type="project" value="TreeGrafter"/>
</dbReference>
<comment type="subcellular location">
    <subcellularLocation>
        <location evidence="1 12">Cytoplasm</location>
    </subcellularLocation>
</comment>
<organism evidence="15 16">
    <name type="scientific">Paramagnetospirillum magnetotacticum MS-1</name>
    <dbReference type="NCBI Taxonomy" id="272627"/>
    <lineage>
        <taxon>Bacteria</taxon>
        <taxon>Pseudomonadati</taxon>
        <taxon>Pseudomonadota</taxon>
        <taxon>Alphaproteobacteria</taxon>
        <taxon>Rhodospirillales</taxon>
        <taxon>Magnetospirillaceae</taxon>
        <taxon>Paramagnetospirillum</taxon>
    </lineage>
</organism>
<dbReference type="InterPro" id="IPR015947">
    <property type="entry name" value="PUA-like_sf"/>
</dbReference>
<keyword evidence="8 12" id="KW-0808">Transferase</keyword>
<dbReference type="InterPro" id="IPR006700">
    <property type="entry name" value="RsmE"/>
</dbReference>
<evidence type="ECO:0000256" key="8">
    <source>
        <dbReference type="ARBA" id="ARBA00022679"/>
    </source>
</evidence>
<dbReference type="InterPro" id="IPR029026">
    <property type="entry name" value="tRNA_m1G_MTases_N"/>
</dbReference>
<evidence type="ECO:0000256" key="4">
    <source>
        <dbReference type="ARBA" id="ARBA00013673"/>
    </source>
</evidence>
<dbReference type="PANTHER" id="PTHR30027">
    <property type="entry name" value="RIBOSOMAL RNA SMALL SUBUNIT METHYLTRANSFERASE E"/>
    <property type="match status" value="1"/>
</dbReference>
<dbReference type="InterPro" id="IPR046887">
    <property type="entry name" value="RsmE_PUA-like"/>
</dbReference>
<dbReference type="STRING" id="272627.CCC_01176"/>
<sequence>MSDTTSRPRFRLFVDAPLSEGVAVALTRDQTHYLASVMRAELGEMVLLFNGTDGEWAARIAALPKAGAALVPERQTRPQAPEPDLWLLAAPLKKDRTDLVVEKAAELGVSLLMPVFTRRTNAGRVNTDRLRAHLIEAAEQCERLSVPQLSEPCPLDKVLADWPTDRILLFLDEGGSGIPLAHVLNGMPGEKLALLVGPEGGFDAEERRLIGSKSFARAVGLGPRILRAETAAIAALAVVQALTGDWQAPPRSSP</sequence>
<evidence type="ECO:0000313" key="15">
    <source>
        <dbReference type="EMBL" id="KIL98115.1"/>
    </source>
</evidence>
<keyword evidence="9 12" id="KW-0949">S-adenosyl-L-methionine</keyword>
<gene>
    <name evidence="15" type="ORF">CCC_01176</name>
</gene>
<evidence type="ECO:0000256" key="12">
    <source>
        <dbReference type="PIRNR" id="PIRNR015601"/>
    </source>
</evidence>
<evidence type="ECO:0000256" key="7">
    <source>
        <dbReference type="ARBA" id="ARBA00022603"/>
    </source>
</evidence>
<dbReference type="PIRSF" id="PIRSF015601">
    <property type="entry name" value="MTase_slr0722"/>
    <property type="match status" value="1"/>
</dbReference>
<protein>
    <recommendedName>
        <fullName evidence="4 12">Ribosomal RNA small subunit methyltransferase E</fullName>
        <ecNumber evidence="3 12">2.1.1.193</ecNumber>
    </recommendedName>
</protein>
<keyword evidence="7 12" id="KW-0489">Methyltransferase</keyword>
<evidence type="ECO:0000256" key="1">
    <source>
        <dbReference type="ARBA" id="ARBA00004496"/>
    </source>
</evidence>
<dbReference type="InterPro" id="IPR046886">
    <property type="entry name" value="RsmE_MTase_dom"/>
</dbReference>
<dbReference type="Gene3D" id="3.40.1280.10">
    <property type="match status" value="1"/>
</dbReference>
<name>A0A0C2YTV7_PARME</name>
<evidence type="ECO:0000256" key="9">
    <source>
        <dbReference type="ARBA" id="ARBA00022691"/>
    </source>
</evidence>
<dbReference type="NCBIfam" id="TIGR00046">
    <property type="entry name" value="RsmE family RNA methyltransferase"/>
    <property type="match status" value="1"/>
</dbReference>
<dbReference type="CDD" id="cd18084">
    <property type="entry name" value="RsmE-like"/>
    <property type="match status" value="1"/>
</dbReference>
<dbReference type="OrthoDB" id="9815641at2"/>
<keyword evidence="16" id="KW-1185">Reference proteome</keyword>
<keyword evidence="6 12" id="KW-0698">rRNA processing</keyword>
<evidence type="ECO:0000259" key="13">
    <source>
        <dbReference type="Pfam" id="PF04452"/>
    </source>
</evidence>
<dbReference type="RefSeq" id="WP_009870939.1">
    <property type="nucleotide sequence ID" value="NZ_JXSL01000030.1"/>
</dbReference>
<reference evidence="15 16" key="1">
    <citation type="submission" date="2015-01" db="EMBL/GenBank/DDBJ databases">
        <title>Genome Sequence of Magnetospirillum magnetotacticum Strain MS-1.</title>
        <authorList>
            <person name="Marinov G.K."/>
            <person name="Smalley M.D."/>
            <person name="DeSalvo G."/>
        </authorList>
    </citation>
    <scope>NUCLEOTIDE SEQUENCE [LARGE SCALE GENOMIC DNA]</scope>
    <source>
        <strain evidence="15 16">MS-1</strain>
    </source>
</reference>
<evidence type="ECO:0000256" key="5">
    <source>
        <dbReference type="ARBA" id="ARBA00022490"/>
    </source>
</evidence>